<dbReference type="InterPro" id="IPR016201">
    <property type="entry name" value="PSI"/>
</dbReference>
<evidence type="ECO:0000256" key="13">
    <source>
        <dbReference type="SAM" id="MobiDB-lite"/>
    </source>
</evidence>
<dbReference type="InterPro" id="IPR051568">
    <property type="entry name" value="LZTR1/Attractin"/>
</dbReference>
<dbReference type="SUPFAM" id="SSF117281">
    <property type="entry name" value="Kelch motif"/>
    <property type="match status" value="1"/>
</dbReference>
<organism evidence="15 16">
    <name type="scientific">Cnephaeus nilssonii</name>
    <name type="common">Northern bat</name>
    <name type="synonym">Eptesicus nilssonii</name>
    <dbReference type="NCBI Taxonomy" id="3371016"/>
    <lineage>
        <taxon>Eukaryota</taxon>
        <taxon>Metazoa</taxon>
        <taxon>Chordata</taxon>
        <taxon>Craniata</taxon>
        <taxon>Vertebrata</taxon>
        <taxon>Euteleostomi</taxon>
        <taxon>Mammalia</taxon>
        <taxon>Eutheria</taxon>
        <taxon>Laurasiatheria</taxon>
        <taxon>Chiroptera</taxon>
        <taxon>Yangochiroptera</taxon>
        <taxon>Vespertilionidae</taxon>
        <taxon>Cnephaeus</taxon>
    </lineage>
</organism>
<dbReference type="PANTHER" id="PTHR46376:SF3">
    <property type="entry name" value="ATTRACTIN"/>
    <property type="match status" value="1"/>
</dbReference>
<dbReference type="SMART" id="SM00423">
    <property type="entry name" value="PSI"/>
    <property type="match status" value="3"/>
</dbReference>
<evidence type="ECO:0000256" key="3">
    <source>
        <dbReference type="ARBA" id="ARBA00022536"/>
    </source>
</evidence>
<feature type="disulfide bond" evidence="12">
    <location>
        <begin position="36"/>
        <end position="53"/>
    </location>
</feature>
<keyword evidence="2" id="KW-0880">Kelch repeat</keyword>
<keyword evidence="4" id="KW-0812">Transmembrane</keyword>
<dbReference type="FunFam" id="2.10.25.10:FF:000164">
    <property type="entry name" value="Attractin like 1"/>
    <property type="match status" value="1"/>
</dbReference>
<dbReference type="Gene3D" id="2.10.25.10">
    <property type="entry name" value="Laminin"/>
    <property type="match status" value="1"/>
</dbReference>
<evidence type="ECO:0000256" key="10">
    <source>
        <dbReference type="ARBA" id="ARBA00023180"/>
    </source>
</evidence>
<evidence type="ECO:0000256" key="7">
    <source>
        <dbReference type="ARBA" id="ARBA00022989"/>
    </source>
</evidence>
<dbReference type="Proteomes" id="UP001177744">
    <property type="component" value="Unassembled WGS sequence"/>
</dbReference>
<dbReference type="PROSITE" id="PS01248">
    <property type="entry name" value="EGF_LAM_1"/>
    <property type="match status" value="1"/>
</dbReference>
<dbReference type="Gene3D" id="2.120.10.80">
    <property type="entry name" value="Kelch-type beta propeller"/>
    <property type="match status" value="1"/>
</dbReference>
<evidence type="ECO:0000256" key="4">
    <source>
        <dbReference type="ARBA" id="ARBA00022692"/>
    </source>
</evidence>
<keyword evidence="10" id="KW-0325">Glycoprotein</keyword>
<dbReference type="InterPro" id="IPR015915">
    <property type="entry name" value="Kelch-typ_b-propeller"/>
</dbReference>
<evidence type="ECO:0000256" key="11">
    <source>
        <dbReference type="ARBA" id="ARBA00023292"/>
    </source>
</evidence>
<dbReference type="InterPro" id="IPR002049">
    <property type="entry name" value="LE_dom"/>
</dbReference>
<comment type="subcellular location">
    <subcellularLocation>
        <location evidence="1">Membrane</location>
        <topology evidence="1">Single-pass membrane protein</topology>
    </subcellularLocation>
</comment>
<evidence type="ECO:0000256" key="1">
    <source>
        <dbReference type="ARBA" id="ARBA00004167"/>
    </source>
</evidence>
<proteinExistence type="predicted"/>
<evidence type="ECO:0000256" key="9">
    <source>
        <dbReference type="ARBA" id="ARBA00023157"/>
    </source>
</evidence>
<comment type="caution">
    <text evidence="15">The sequence shown here is derived from an EMBL/GenBank/DDBJ whole genome shotgun (WGS) entry which is preliminary data.</text>
</comment>
<sequence>MSDCQLRPDPPGSGPKLAGGHPLRDPGLFDMCPNNCSGRGECKISNSSNTAQCECSENWKGEACDIPHCVNNCGFPHRGICNSSDVRGCFCFSEWQGPGCSIPVPANQSFWTQEEYSNPGLPRASHKAVVNGNTMWVVGGYMFNHSDYSMVLASSKCFILGMRRLSGRVSSEMATRDKIYMYGGKIDSTGNVTNELRVFHIHNESWVLLTPDAKEQYAVVGHSAHIITLNTGQVVMLVFFGHCPLYGYISNVQEYDLDTNMWSILKTQGALVQGGYGHSSVYDHRTRAVYVHGGYKAFSANKYRLADDLYRYDVDTKMWLEIEVPDGVWDKLVTAGQCFPDLICTMMSTDLATQQSYTTALAHDRCDQHTDCYSCTANTNDCHWCNNYCVSRNHSCAEGQISISKYENCTKDNPVYYCNKKTSCRSCALDQYCQWDHRNQECSSLPANHSTKQCRTPCALRTACGECTSGSSECMWCSNMKQCVDSNAYVASFPYGQCMEWYTMSSCPRQSSGTVNSPSSARIHVRLRSSAFGRSPEFPPYSPDSPSMSLGPQGLARNWGSVQSELGFSACNGHSKCINQSICEKCENLTTGKHCETCISGFYVCKCNGHASLCNTNTGKCFCTTKGVKGDECQLSVVEKP</sequence>
<evidence type="ECO:0000313" key="15">
    <source>
        <dbReference type="EMBL" id="KAK1337307.1"/>
    </source>
</evidence>
<dbReference type="Pfam" id="PF24973">
    <property type="entry name" value="EGF_LMN_ATRN"/>
    <property type="match status" value="1"/>
</dbReference>
<dbReference type="InterPro" id="IPR002165">
    <property type="entry name" value="Plexin_repeat"/>
</dbReference>
<dbReference type="PROSITE" id="PS00022">
    <property type="entry name" value="EGF_1"/>
    <property type="match status" value="1"/>
</dbReference>
<dbReference type="GO" id="GO:0005794">
    <property type="term" value="C:Golgi apparatus"/>
    <property type="evidence" value="ECO:0007669"/>
    <property type="project" value="TreeGrafter"/>
</dbReference>
<evidence type="ECO:0000259" key="14">
    <source>
        <dbReference type="PROSITE" id="PS50026"/>
    </source>
</evidence>
<evidence type="ECO:0000256" key="12">
    <source>
        <dbReference type="PROSITE-ProRule" id="PRU00076"/>
    </source>
</evidence>
<keyword evidence="11" id="KW-0424">Laminin EGF-like domain</keyword>
<protein>
    <recommendedName>
        <fullName evidence="14">EGF-like domain-containing protein</fullName>
    </recommendedName>
</protein>
<dbReference type="InterPro" id="IPR056863">
    <property type="entry name" value="LMN_ATRN_NET-like_EGF"/>
</dbReference>
<dbReference type="Pfam" id="PF01437">
    <property type="entry name" value="PSI"/>
    <property type="match status" value="1"/>
</dbReference>
<accession>A0AA40LM93</accession>
<keyword evidence="9 12" id="KW-1015">Disulfide bond</keyword>
<keyword evidence="16" id="KW-1185">Reference proteome</keyword>
<dbReference type="InterPro" id="IPR056737">
    <property type="entry name" value="Beta-prop_ATRN-MKLN-like"/>
</dbReference>
<dbReference type="Pfam" id="PF23106">
    <property type="entry name" value="EGF_Teneurin"/>
    <property type="match status" value="1"/>
</dbReference>
<keyword evidence="5" id="KW-0732">Signal</keyword>
<feature type="domain" description="EGF-like" evidence="14">
    <location>
        <begin position="28"/>
        <end position="65"/>
    </location>
</feature>
<gene>
    <name evidence="15" type="ORF">QTO34_001933</name>
</gene>
<feature type="disulfide bond" evidence="12">
    <location>
        <begin position="32"/>
        <end position="42"/>
    </location>
</feature>
<name>A0AA40LM93_CNENI</name>
<keyword evidence="8" id="KW-0472">Membrane</keyword>
<reference evidence="15" key="1">
    <citation type="submission" date="2023-06" db="EMBL/GenBank/DDBJ databases">
        <title>Reference genome for the Northern bat (Eptesicus nilssonii), a most northern bat species.</title>
        <authorList>
            <person name="Laine V.N."/>
            <person name="Pulliainen A.T."/>
            <person name="Lilley T.M."/>
        </authorList>
    </citation>
    <scope>NUCLEOTIDE SEQUENCE</scope>
    <source>
        <strain evidence="15">BLF_Eptnil</strain>
        <tissue evidence="15">Kidney</tissue>
    </source>
</reference>
<dbReference type="InterPro" id="IPR000742">
    <property type="entry name" value="EGF"/>
</dbReference>
<feature type="region of interest" description="Disordered" evidence="13">
    <location>
        <begin position="1"/>
        <end position="20"/>
    </location>
</feature>
<evidence type="ECO:0000256" key="6">
    <source>
        <dbReference type="ARBA" id="ARBA00022737"/>
    </source>
</evidence>
<evidence type="ECO:0000313" key="16">
    <source>
        <dbReference type="Proteomes" id="UP001177744"/>
    </source>
</evidence>
<feature type="disulfide bond" evidence="12">
    <location>
        <begin position="55"/>
        <end position="64"/>
    </location>
</feature>
<evidence type="ECO:0000256" key="5">
    <source>
        <dbReference type="ARBA" id="ARBA00022729"/>
    </source>
</evidence>
<keyword evidence="7" id="KW-1133">Transmembrane helix</keyword>
<keyword evidence="3 12" id="KW-0245">EGF-like domain</keyword>
<dbReference type="PANTHER" id="PTHR46376">
    <property type="entry name" value="LEUCINE-ZIPPER-LIKE TRANSCRIPTIONAL REGULATOR 1"/>
    <property type="match status" value="1"/>
</dbReference>
<dbReference type="PROSITE" id="PS50026">
    <property type="entry name" value="EGF_3"/>
    <property type="match status" value="1"/>
</dbReference>
<evidence type="ECO:0000256" key="2">
    <source>
        <dbReference type="ARBA" id="ARBA00022441"/>
    </source>
</evidence>
<dbReference type="AlphaFoldDB" id="A0AA40LM93"/>
<keyword evidence="6" id="KW-0677">Repeat</keyword>
<evidence type="ECO:0000256" key="8">
    <source>
        <dbReference type="ARBA" id="ARBA00023136"/>
    </source>
</evidence>
<dbReference type="GO" id="GO:0016020">
    <property type="term" value="C:membrane"/>
    <property type="evidence" value="ECO:0007669"/>
    <property type="project" value="UniProtKB-SubCell"/>
</dbReference>
<dbReference type="Pfam" id="PF24981">
    <property type="entry name" value="Beta-prop_ATRN-LZTR1"/>
    <property type="match status" value="1"/>
</dbReference>
<dbReference type="EMBL" id="JAULJE010000011">
    <property type="protein sequence ID" value="KAK1337307.1"/>
    <property type="molecule type" value="Genomic_DNA"/>
</dbReference>